<dbReference type="AlphaFoldDB" id="A0A3B0U3M0"/>
<sequence>MSEYETISVEINHRGVARITLNRPQAHNAINGQMIAELSRAALELGENEQVRIVILAGLGKSFCAGGDLVWMQEQANKDRAGKMRQSKALAEMLVLLDQLPKPLIGRVQGAAFGGGVGMMAVCDIVVASNQARFALSETRLGLIPATIAPFVIRKIGAGFARALFITARGFDAEFARHIALATHICPQQELDQLVEKEVAAALACAPGAMAAAKSLCRQLAGVDPSSFADQTASALADRWESAEAQAGIKAFFDRTRAPWVVD</sequence>
<dbReference type="CDD" id="cd06558">
    <property type="entry name" value="crotonase-like"/>
    <property type="match status" value="1"/>
</dbReference>
<dbReference type="EC" id="4.2.1.18" evidence="2"/>
<evidence type="ECO:0000313" key="2">
    <source>
        <dbReference type="EMBL" id="VAW20207.1"/>
    </source>
</evidence>
<dbReference type="PANTHER" id="PTHR42964">
    <property type="entry name" value="ENOYL-COA HYDRATASE"/>
    <property type="match status" value="1"/>
</dbReference>
<accession>A0A3B0U3M0</accession>
<dbReference type="InterPro" id="IPR029045">
    <property type="entry name" value="ClpP/crotonase-like_dom_sf"/>
</dbReference>
<reference evidence="2" key="1">
    <citation type="submission" date="2018-06" db="EMBL/GenBank/DDBJ databases">
        <authorList>
            <person name="Zhirakovskaya E."/>
        </authorList>
    </citation>
    <scope>NUCLEOTIDE SEQUENCE</scope>
</reference>
<dbReference type="SUPFAM" id="SSF52096">
    <property type="entry name" value="ClpP/crotonase"/>
    <property type="match status" value="1"/>
</dbReference>
<dbReference type="InterPro" id="IPR001753">
    <property type="entry name" value="Enoyl-CoA_hydra/iso"/>
</dbReference>
<dbReference type="EMBL" id="UOEO01000132">
    <property type="protein sequence ID" value="VAW20207.1"/>
    <property type="molecule type" value="Genomic_DNA"/>
</dbReference>
<proteinExistence type="inferred from homology"/>
<dbReference type="PANTHER" id="PTHR42964:SF1">
    <property type="entry name" value="POLYKETIDE BIOSYNTHESIS ENOYL-COA HYDRATASE PKSH-RELATED"/>
    <property type="match status" value="1"/>
</dbReference>
<dbReference type="Pfam" id="PF00378">
    <property type="entry name" value="ECH_1"/>
    <property type="match status" value="1"/>
</dbReference>
<evidence type="ECO:0000256" key="1">
    <source>
        <dbReference type="ARBA" id="ARBA00005254"/>
    </source>
</evidence>
<dbReference type="InterPro" id="IPR051683">
    <property type="entry name" value="Enoyl-CoA_Hydratase/Isomerase"/>
</dbReference>
<protein>
    <submittedName>
        <fullName evidence="2">Methylglutaconyl-CoA hydratase</fullName>
        <ecNumber evidence="2">4.2.1.18</ecNumber>
    </submittedName>
</protein>
<keyword evidence="2" id="KW-0456">Lyase</keyword>
<organism evidence="2">
    <name type="scientific">hydrothermal vent metagenome</name>
    <dbReference type="NCBI Taxonomy" id="652676"/>
    <lineage>
        <taxon>unclassified sequences</taxon>
        <taxon>metagenomes</taxon>
        <taxon>ecological metagenomes</taxon>
    </lineage>
</organism>
<gene>
    <name evidence="2" type="ORF">MNBD_ALPHA12-1749</name>
</gene>
<dbReference type="Gene3D" id="3.90.226.10">
    <property type="entry name" value="2-enoyl-CoA Hydratase, Chain A, domain 1"/>
    <property type="match status" value="1"/>
</dbReference>
<dbReference type="GO" id="GO:0004490">
    <property type="term" value="F:methylglutaconyl-CoA hydratase activity"/>
    <property type="evidence" value="ECO:0007669"/>
    <property type="project" value="UniProtKB-EC"/>
</dbReference>
<dbReference type="NCBIfam" id="NF005675">
    <property type="entry name" value="PRK07468.1"/>
    <property type="match status" value="1"/>
</dbReference>
<name>A0A3B0U3M0_9ZZZZ</name>
<comment type="similarity">
    <text evidence="1">Belongs to the enoyl-CoA hydratase/isomerase family.</text>
</comment>